<dbReference type="GO" id="GO:0006535">
    <property type="term" value="P:cysteine biosynthetic process from serine"/>
    <property type="evidence" value="ECO:0007669"/>
    <property type="project" value="TreeGrafter"/>
</dbReference>
<evidence type="ECO:0000256" key="1">
    <source>
        <dbReference type="ARBA" id="ARBA00001933"/>
    </source>
</evidence>
<evidence type="ECO:0000313" key="7">
    <source>
        <dbReference type="Proteomes" id="UP000232722"/>
    </source>
</evidence>
<evidence type="ECO:0000256" key="2">
    <source>
        <dbReference type="ARBA" id="ARBA00009077"/>
    </source>
</evidence>
<sequence>MKSYGFHIEDFKKYMRNGFGCTLAFGVKSDANVGATFIDALRLARRKNSRASTTHQQLTDEEQLSAGVNKEMINVSVGYEHIDDIKEDFTIVFEKLKKSDNILNFYSCNVQTIILLLNLYLD</sequence>
<reference evidence="6 7" key="1">
    <citation type="submission" date="2016-04" db="EMBL/GenBank/DDBJ databases">
        <title>Genome analyses suggest a sexual origin of heterokaryosis in a supposedly ancient asexual fungus.</title>
        <authorList>
            <person name="Ropars J."/>
            <person name="Sedzielewska K."/>
            <person name="Noel J."/>
            <person name="Charron P."/>
            <person name="Farinelli L."/>
            <person name="Marton T."/>
            <person name="Kruger M."/>
            <person name="Pelin A."/>
            <person name="Brachmann A."/>
            <person name="Corradi N."/>
        </authorList>
    </citation>
    <scope>NUCLEOTIDE SEQUENCE [LARGE SCALE GENOMIC DNA]</scope>
    <source>
        <strain evidence="6 7">A5</strain>
    </source>
</reference>
<name>A0A2N0PB77_9GLOM</name>
<evidence type="ECO:0000256" key="5">
    <source>
        <dbReference type="RuleBase" id="RU362118"/>
    </source>
</evidence>
<gene>
    <name evidence="6" type="ORF">RhiirA5_422775</name>
</gene>
<comment type="caution">
    <text evidence="6">The sequence shown here is derived from an EMBL/GenBank/DDBJ whole genome shotgun (WGS) entry which is preliminary data.</text>
</comment>
<accession>A0A2N0PB77</accession>
<dbReference type="InterPro" id="IPR000277">
    <property type="entry name" value="Cys/Met-Metab_PyrdxlP-dep_enz"/>
</dbReference>
<dbReference type="Proteomes" id="UP000232722">
    <property type="component" value="Unassembled WGS sequence"/>
</dbReference>
<evidence type="ECO:0000256" key="3">
    <source>
        <dbReference type="ARBA" id="ARBA00022679"/>
    </source>
</evidence>
<dbReference type="GO" id="GO:0004124">
    <property type="term" value="F:cysteine synthase activity"/>
    <property type="evidence" value="ECO:0007669"/>
    <property type="project" value="TreeGrafter"/>
</dbReference>
<dbReference type="InterPro" id="IPR015424">
    <property type="entry name" value="PyrdxlP-dep_Trfase"/>
</dbReference>
<dbReference type="GO" id="GO:0030170">
    <property type="term" value="F:pyridoxal phosphate binding"/>
    <property type="evidence" value="ECO:0007669"/>
    <property type="project" value="InterPro"/>
</dbReference>
<dbReference type="InterPro" id="IPR015422">
    <property type="entry name" value="PyrdxlP-dep_Trfase_small"/>
</dbReference>
<reference evidence="6 7" key="2">
    <citation type="submission" date="2017-09" db="EMBL/GenBank/DDBJ databases">
        <title>Extensive intraspecific genome diversity in a model arbuscular mycorrhizal fungus.</title>
        <authorList>
            <person name="Chen E.C."/>
            <person name="Morin E."/>
            <person name="Beaudet D."/>
            <person name="Noel J."/>
            <person name="Ndikumana S."/>
            <person name="Charron P."/>
            <person name="St-Onge C."/>
            <person name="Giorgi J."/>
            <person name="Grigoriev I.V."/>
            <person name="Roux C."/>
            <person name="Martin F.M."/>
            <person name="Corradi N."/>
        </authorList>
    </citation>
    <scope>NUCLEOTIDE SEQUENCE [LARGE SCALE GENOMIC DNA]</scope>
    <source>
        <strain evidence="6 7">A5</strain>
    </source>
</reference>
<dbReference type="GO" id="GO:0003961">
    <property type="term" value="F:O-acetylhomoserine aminocarboxypropyltransferase activity"/>
    <property type="evidence" value="ECO:0007669"/>
    <property type="project" value="TreeGrafter"/>
</dbReference>
<dbReference type="EMBL" id="LLXJ01001070">
    <property type="protein sequence ID" value="PKC04074.1"/>
    <property type="molecule type" value="Genomic_DNA"/>
</dbReference>
<dbReference type="VEuPathDB" id="FungiDB:RhiirFUN_003600"/>
<dbReference type="PANTHER" id="PTHR43797:SF2">
    <property type="entry name" value="HOMOCYSTEINE_CYSTEINE SYNTHASE"/>
    <property type="match status" value="1"/>
</dbReference>
<dbReference type="VEuPathDB" id="FungiDB:RhiirA1_469952"/>
<dbReference type="VEuPathDB" id="FungiDB:FUN_021743"/>
<dbReference type="GO" id="GO:0071269">
    <property type="term" value="P:L-homocysteine biosynthetic process"/>
    <property type="evidence" value="ECO:0007669"/>
    <property type="project" value="TreeGrafter"/>
</dbReference>
<dbReference type="PANTHER" id="PTHR43797">
    <property type="entry name" value="HOMOCYSTEINE/CYSTEINE SYNTHASE"/>
    <property type="match status" value="1"/>
</dbReference>
<dbReference type="GO" id="GO:0019346">
    <property type="term" value="P:transsulfuration"/>
    <property type="evidence" value="ECO:0007669"/>
    <property type="project" value="InterPro"/>
</dbReference>
<protein>
    <submittedName>
        <fullName evidence="6">Uncharacterized protein</fullName>
    </submittedName>
</protein>
<dbReference type="InterPro" id="IPR006235">
    <property type="entry name" value="OAc-hSer/O-AcSer_sulfhydrylase"/>
</dbReference>
<dbReference type="AlphaFoldDB" id="A0A2N0PB77"/>
<keyword evidence="4 5" id="KW-0663">Pyridoxal phosphate</keyword>
<dbReference type="GO" id="GO:0005737">
    <property type="term" value="C:cytoplasm"/>
    <property type="evidence" value="ECO:0007669"/>
    <property type="project" value="TreeGrafter"/>
</dbReference>
<dbReference type="SUPFAM" id="SSF53383">
    <property type="entry name" value="PLP-dependent transferases"/>
    <property type="match status" value="1"/>
</dbReference>
<dbReference type="Pfam" id="PF01053">
    <property type="entry name" value="Cys_Met_Meta_PP"/>
    <property type="match status" value="1"/>
</dbReference>
<keyword evidence="3" id="KW-0808">Transferase</keyword>
<organism evidence="6 7">
    <name type="scientific">Rhizophagus irregularis</name>
    <dbReference type="NCBI Taxonomy" id="588596"/>
    <lineage>
        <taxon>Eukaryota</taxon>
        <taxon>Fungi</taxon>
        <taxon>Fungi incertae sedis</taxon>
        <taxon>Mucoromycota</taxon>
        <taxon>Glomeromycotina</taxon>
        <taxon>Glomeromycetes</taxon>
        <taxon>Glomerales</taxon>
        <taxon>Glomeraceae</taxon>
        <taxon>Rhizophagus</taxon>
    </lineage>
</organism>
<proteinExistence type="inferred from homology"/>
<evidence type="ECO:0000256" key="4">
    <source>
        <dbReference type="ARBA" id="ARBA00022898"/>
    </source>
</evidence>
<comment type="cofactor">
    <cofactor evidence="1 5">
        <name>pyridoxal 5'-phosphate</name>
        <dbReference type="ChEBI" id="CHEBI:597326"/>
    </cofactor>
</comment>
<dbReference type="Gene3D" id="3.90.1150.10">
    <property type="entry name" value="Aspartate Aminotransferase, domain 1"/>
    <property type="match status" value="1"/>
</dbReference>
<evidence type="ECO:0000313" key="6">
    <source>
        <dbReference type="EMBL" id="PKC04074.1"/>
    </source>
</evidence>
<comment type="similarity">
    <text evidence="2 5">Belongs to the trans-sulfuration enzymes family.</text>
</comment>